<feature type="transmembrane region" description="Helical" evidence="1">
    <location>
        <begin position="12"/>
        <end position="32"/>
    </location>
</feature>
<proteinExistence type="predicted"/>
<comment type="caution">
    <text evidence="3">The sequence shown here is derived from an EMBL/GenBank/DDBJ whole genome shotgun (WGS) entry which is preliminary data.</text>
</comment>
<evidence type="ECO:0000256" key="2">
    <source>
        <dbReference type="SAM" id="SignalP"/>
    </source>
</evidence>
<dbReference type="RefSeq" id="WP_158040546.1">
    <property type="nucleotide sequence ID" value="NZ_JACCFV010000001.1"/>
</dbReference>
<organism evidence="3 4">
    <name type="scientific">Pseudoclavibacter chungangensis</name>
    <dbReference type="NCBI Taxonomy" id="587635"/>
    <lineage>
        <taxon>Bacteria</taxon>
        <taxon>Bacillati</taxon>
        <taxon>Actinomycetota</taxon>
        <taxon>Actinomycetes</taxon>
        <taxon>Micrococcales</taxon>
        <taxon>Microbacteriaceae</taxon>
        <taxon>Pseudoclavibacter</taxon>
    </lineage>
</organism>
<name>A0A7J5BRE2_9MICO</name>
<keyword evidence="1" id="KW-0472">Membrane</keyword>
<feature type="chain" id="PRO_5038972856" evidence="2">
    <location>
        <begin position="20"/>
        <end position="90"/>
    </location>
</feature>
<gene>
    <name evidence="3" type="ORF">F8O01_09035</name>
</gene>
<sequence>MSITRTFHATQLRLLGALAVGGAATLATFGAVQLGDEVTEAHAVVQVAETSFDTSVTDAATLQLAAALERIPDPTTLHAATVDPSALPTL</sequence>
<dbReference type="EMBL" id="WBJZ01000010">
    <property type="protein sequence ID" value="KAB1656794.1"/>
    <property type="molecule type" value="Genomic_DNA"/>
</dbReference>
<keyword evidence="1" id="KW-1133">Transmembrane helix</keyword>
<dbReference type="Proteomes" id="UP000467240">
    <property type="component" value="Unassembled WGS sequence"/>
</dbReference>
<dbReference type="AlphaFoldDB" id="A0A7J5BRE2"/>
<evidence type="ECO:0000256" key="1">
    <source>
        <dbReference type="SAM" id="Phobius"/>
    </source>
</evidence>
<accession>A0A7J5BRE2</accession>
<feature type="signal peptide" evidence="2">
    <location>
        <begin position="1"/>
        <end position="19"/>
    </location>
</feature>
<keyword evidence="4" id="KW-1185">Reference proteome</keyword>
<keyword evidence="2" id="KW-0732">Signal</keyword>
<protein>
    <submittedName>
        <fullName evidence="3">Uncharacterized protein</fullName>
    </submittedName>
</protein>
<evidence type="ECO:0000313" key="3">
    <source>
        <dbReference type="EMBL" id="KAB1656794.1"/>
    </source>
</evidence>
<evidence type="ECO:0000313" key="4">
    <source>
        <dbReference type="Proteomes" id="UP000467240"/>
    </source>
</evidence>
<reference evidence="3 4" key="1">
    <citation type="submission" date="2019-09" db="EMBL/GenBank/DDBJ databases">
        <title>Phylogeny of genus Pseudoclavibacter and closely related genus.</title>
        <authorList>
            <person name="Li Y."/>
        </authorList>
    </citation>
    <scope>NUCLEOTIDE SEQUENCE [LARGE SCALE GENOMIC DNA]</scope>
    <source>
        <strain evidence="3 4">DSM 23821</strain>
    </source>
</reference>
<keyword evidence="1" id="KW-0812">Transmembrane</keyword>